<accession>A0ABV0U5K8</accession>
<comment type="caution">
    <text evidence="2">The sequence shown here is derived from an EMBL/GenBank/DDBJ whole genome shotgun (WGS) entry which is preliminary data.</text>
</comment>
<evidence type="ECO:0000313" key="3">
    <source>
        <dbReference type="Proteomes" id="UP001482620"/>
    </source>
</evidence>
<feature type="region of interest" description="Disordered" evidence="1">
    <location>
        <begin position="95"/>
        <end position="115"/>
    </location>
</feature>
<gene>
    <name evidence="2" type="ORF">ILYODFUR_008747</name>
</gene>
<feature type="compositionally biased region" description="Polar residues" evidence="1">
    <location>
        <begin position="97"/>
        <end position="109"/>
    </location>
</feature>
<organism evidence="2 3">
    <name type="scientific">Ilyodon furcidens</name>
    <name type="common">goldbreast splitfin</name>
    <dbReference type="NCBI Taxonomy" id="33524"/>
    <lineage>
        <taxon>Eukaryota</taxon>
        <taxon>Metazoa</taxon>
        <taxon>Chordata</taxon>
        <taxon>Craniata</taxon>
        <taxon>Vertebrata</taxon>
        <taxon>Euteleostomi</taxon>
        <taxon>Actinopterygii</taxon>
        <taxon>Neopterygii</taxon>
        <taxon>Teleostei</taxon>
        <taxon>Neoteleostei</taxon>
        <taxon>Acanthomorphata</taxon>
        <taxon>Ovalentaria</taxon>
        <taxon>Atherinomorphae</taxon>
        <taxon>Cyprinodontiformes</taxon>
        <taxon>Goodeidae</taxon>
        <taxon>Ilyodon</taxon>
    </lineage>
</organism>
<keyword evidence="3" id="KW-1185">Reference proteome</keyword>
<sequence length="249" mass="25939">MQVKTPAQPQQPLTSAFPLTCLSLPPPGVQLRNSGHGNIFLPCSLTASLTGQTHRPGTRPRSEPVLDKLLGGCGGAESLGSGSCCSTPPGSSCYSSQRSSPAQLSTFNHPDSPLRSSVTRSLSRLLLEEDEETNVDTGVAVSPCSDTAVKTITCSSSSIDLLRTHHSDRPAAVGASSVEELAKELTECLPQTGVNLQMPSGGCKDAAVASRTTASGESPSHKLLAENRTTAGLLSACINHEEPVDEFFI</sequence>
<evidence type="ECO:0000256" key="1">
    <source>
        <dbReference type="SAM" id="MobiDB-lite"/>
    </source>
</evidence>
<evidence type="ECO:0000313" key="2">
    <source>
        <dbReference type="EMBL" id="MEQ2239840.1"/>
    </source>
</evidence>
<name>A0ABV0U5K8_9TELE</name>
<dbReference type="EMBL" id="JAHRIQ010058523">
    <property type="protein sequence ID" value="MEQ2239840.1"/>
    <property type="molecule type" value="Genomic_DNA"/>
</dbReference>
<reference evidence="2 3" key="1">
    <citation type="submission" date="2021-06" db="EMBL/GenBank/DDBJ databases">
        <authorList>
            <person name="Palmer J.M."/>
        </authorList>
    </citation>
    <scope>NUCLEOTIDE SEQUENCE [LARGE SCALE GENOMIC DNA]</scope>
    <source>
        <strain evidence="3">if_2019</strain>
        <tissue evidence="2">Muscle</tissue>
    </source>
</reference>
<proteinExistence type="predicted"/>
<protein>
    <submittedName>
        <fullName evidence="2">Uncharacterized protein</fullName>
    </submittedName>
</protein>
<dbReference type="Proteomes" id="UP001482620">
    <property type="component" value="Unassembled WGS sequence"/>
</dbReference>